<evidence type="ECO:0000313" key="1">
    <source>
        <dbReference type="EMBL" id="PKW20213.1"/>
    </source>
</evidence>
<gene>
    <name evidence="1" type="ORF">B0G92_2924</name>
    <name evidence="2" type="ORF">CLV50_3103</name>
</gene>
<dbReference type="EMBL" id="PJND01000010">
    <property type="protein sequence ID" value="PKW20213.1"/>
    <property type="molecule type" value="Genomic_DNA"/>
</dbReference>
<dbReference type="Proteomes" id="UP000233767">
    <property type="component" value="Unassembled WGS sequence"/>
</dbReference>
<evidence type="ECO:0000313" key="2">
    <source>
        <dbReference type="EMBL" id="RLJ23828.1"/>
    </source>
</evidence>
<dbReference type="InterPro" id="IPR016181">
    <property type="entry name" value="Acyl_CoA_acyltransferase"/>
</dbReference>
<dbReference type="Gene3D" id="3.40.630.30">
    <property type="match status" value="1"/>
</dbReference>
<name>A0A497U655_9FLAO</name>
<reference evidence="1 3" key="1">
    <citation type="submission" date="2017-12" db="EMBL/GenBank/DDBJ databases">
        <title>Genomic Encyclopedia of Type Strains, Phase III (KMG-III): the genomes of soil and plant-associated and newly described type strains.</title>
        <authorList>
            <person name="Whitman W."/>
        </authorList>
    </citation>
    <scope>NUCLEOTIDE SEQUENCE [LARGE SCALE GENOMIC DNA]</scope>
    <source>
        <strain evidence="1 3">IP-10</strain>
    </source>
</reference>
<evidence type="ECO:0000313" key="4">
    <source>
        <dbReference type="Proteomes" id="UP000275027"/>
    </source>
</evidence>
<sequence>MEITTKFTIATEQGRSLLATLAKEIATEKFTSLIEPQQLEDYIEKKFNDKNLIAEMNSMSNQWLVVYIRDTPVGYACITSNGRKPKNQEEARIMRIADFGILKKYNDTLIRQSLLEKCLAIGKSYDGLWIHEYKENPLVAFFESEGFVMQDETCQHEELPLSSVFLVKNKHS</sequence>
<dbReference type="RefSeq" id="WP_101472748.1">
    <property type="nucleotide sequence ID" value="NZ_PJND01000010.1"/>
</dbReference>
<evidence type="ECO:0000313" key="3">
    <source>
        <dbReference type="Proteomes" id="UP000233767"/>
    </source>
</evidence>
<protein>
    <recommendedName>
        <fullName evidence="5">N-acetyltransferase domain-containing protein</fullName>
    </recommendedName>
</protein>
<keyword evidence="3" id="KW-1185">Reference proteome</keyword>
<dbReference type="SUPFAM" id="SSF55729">
    <property type="entry name" value="Acyl-CoA N-acyltransferases (Nat)"/>
    <property type="match status" value="1"/>
</dbReference>
<dbReference type="EMBL" id="RCCB01000014">
    <property type="protein sequence ID" value="RLJ23828.1"/>
    <property type="molecule type" value="Genomic_DNA"/>
</dbReference>
<accession>A0A497U655</accession>
<dbReference type="AlphaFoldDB" id="A0A497U655"/>
<reference evidence="2 4" key="2">
    <citation type="submission" date="2018-10" db="EMBL/GenBank/DDBJ databases">
        <title>Genomic Encyclopedia of Archaeal and Bacterial Type Strains, Phase II (KMG-II): from individual species to whole genera.</title>
        <authorList>
            <person name="Goeker M."/>
        </authorList>
    </citation>
    <scope>NUCLEOTIDE SEQUENCE [LARGE SCALE GENOMIC DNA]</scope>
    <source>
        <strain evidence="2 4">DSM 21886</strain>
    </source>
</reference>
<comment type="caution">
    <text evidence="2">The sequence shown here is derived from an EMBL/GenBank/DDBJ whole genome shotgun (WGS) entry which is preliminary data.</text>
</comment>
<dbReference type="Proteomes" id="UP000275027">
    <property type="component" value="Unassembled WGS sequence"/>
</dbReference>
<organism evidence="2 4">
    <name type="scientific">Flavobacterium lindanitolerans</name>
    <dbReference type="NCBI Taxonomy" id="428988"/>
    <lineage>
        <taxon>Bacteria</taxon>
        <taxon>Pseudomonadati</taxon>
        <taxon>Bacteroidota</taxon>
        <taxon>Flavobacteriia</taxon>
        <taxon>Flavobacteriales</taxon>
        <taxon>Flavobacteriaceae</taxon>
        <taxon>Flavobacterium</taxon>
    </lineage>
</organism>
<proteinExistence type="predicted"/>
<evidence type="ECO:0008006" key="5">
    <source>
        <dbReference type="Google" id="ProtNLM"/>
    </source>
</evidence>